<dbReference type="EMBL" id="GG663737">
    <property type="protein sequence ID" value="EEH58514.1"/>
    <property type="molecule type" value="Genomic_DNA"/>
</dbReference>
<protein>
    <submittedName>
        <fullName evidence="7">Predicted protein</fullName>
    </submittedName>
</protein>
<evidence type="ECO:0000256" key="1">
    <source>
        <dbReference type="ARBA" id="ARBA00004370"/>
    </source>
</evidence>
<dbReference type="OrthoDB" id="74910at2759"/>
<dbReference type="GeneID" id="9682308"/>
<dbReference type="PROSITE" id="PS51352">
    <property type="entry name" value="THIOREDOXIN_2"/>
    <property type="match status" value="1"/>
</dbReference>
<accession>C1MM37</accession>
<gene>
    <name evidence="7" type="ORF">MICPUCDRAFT_56388</name>
</gene>
<dbReference type="PANTHER" id="PTHR10984:SF37">
    <property type="entry name" value="PROTEIN DISULFIDE-ISOMERASE 5-3"/>
    <property type="match status" value="1"/>
</dbReference>
<evidence type="ECO:0000259" key="6">
    <source>
        <dbReference type="PROSITE" id="PS51352"/>
    </source>
</evidence>
<dbReference type="InterPro" id="IPR012936">
    <property type="entry name" value="Erv_C"/>
</dbReference>
<keyword evidence="2 5" id="KW-0812">Transmembrane</keyword>
<dbReference type="SUPFAM" id="SSF52833">
    <property type="entry name" value="Thioredoxin-like"/>
    <property type="match status" value="1"/>
</dbReference>
<organism evidence="8">
    <name type="scientific">Micromonas pusilla (strain CCMP1545)</name>
    <name type="common">Picoplanktonic green alga</name>
    <dbReference type="NCBI Taxonomy" id="564608"/>
    <lineage>
        <taxon>Eukaryota</taxon>
        <taxon>Viridiplantae</taxon>
        <taxon>Chlorophyta</taxon>
        <taxon>Mamiellophyceae</taxon>
        <taxon>Mamiellales</taxon>
        <taxon>Mamiellaceae</taxon>
        <taxon>Micromonas</taxon>
    </lineage>
</organism>
<dbReference type="eggNOG" id="KOG2667">
    <property type="taxonomic scope" value="Eukaryota"/>
</dbReference>
<dbReference type="Pfam" id="PF13850">
    <property type="entry name" value="ERGIC_N"/>
    <property type="match status" value="1"/>
</dbReference>
<dbReference type="InterPro" id="IPR045888">
    <property type="entry name" value="Erv"/>
</dbReference>
<dbReference type="GO" id="GO:0005783">
    <property type="term" value="C:endoplasmic reticulum"/>
    <property type="evidence" value="ECO:0007669"/>
    <property type="project" value="TreeGrafter"/>
</dbReference>
<dbReference type="RefSeq" id="XP_003056869.1">
    <property type="nucleotide sequence ID" value="XM_003056823.1"/>
</dbReference>
<dbReference type="GO" id="GO:0016020">
    <property type="term" value="C:membrane"/>
    <property type="evidence" value="ECO:0007669"/>
    <property type="project" value="UniProtKB-SubCell"/>
</dbReference>
<dbReference type="KEGG" id="mpp:MICPUCDRAFT_56388"/>
<dbReference type="InterPro" id="IPR013766">
    <property type="entry name" value="Thioredoxin_domain"/>
</dbReference>
<feature type="domain" description="Thioredoxin" evidence="6">
    <location>
        <begin position="174"/>
        <end position="354"/>
    </location>
</feature>
<dbReference type="Pfam" id="PF07970">
    <property type="entry name" value="COPIIcoated_ERV"/>
    <property type="match status" value="1"/>
</dbReference>
<evidence type="ECO:0000313" key="8">
    <source>
        <dbReference type="Proteomes" id="UP000001876"/>
    </source>
</evidence>
<dbReference type="CDD" id="cd02961">
    <property type="entry name" value="PDI_a_family"/>
    <property type="match status" value="1"/>
</dbReference>
<proteinExistence type="predicted"/>
<feature type="transmembrane region" description="Helical" evidence="5">
    <location>
        <begin position="43"/>
        <end position="62"/>
    </location>
</feature>
<evidence type="ECO:0000256" key="4">
    <source>
        <dbReference type="ARBA" id="ARBA00023136"/>
    </source>
</evidence>
<dbReference type="GO" id="GO:0030134">
    <property type="term" value="C:COPII-coated ER to Golgi transport vesicle"/>
    <property type="evidence" value="ECO:0007669"/>
    <property type="project" value="TreeGrafter"/>
</dbReference>
<evidence type="ECO:0000256" key="2">
    <source>
        <dbReference type="ARBA" id="ARBA00022692"/>
    </source>
</evidence>
<comment type="subcellular location">
    <subcellularLocation>
        <location evidence="1">Membrane</location>
    </subcellularLocation>
</comment>
<keyword evidence="8" id="KW-1185">Reference proteome</keyword>
<dbReference type="InterPro" id="IPR036249">
    <property type="entry name" value="Thioredoxin-like_sf"/>
</dbReference>
<keyword evidence="3 5" id="KW-1133">Transmembrane helix</keyword>
<dbReference type="STRING" id="564608.C1MM37"/>
<reference evidence="7 8" key="1">
    <citation type="journal article" date="2009" name="Science">
        <title>Green evolution and dynamic adaptations revealed by genomes of the marine picoeukaryotes Micromonas.</title>
        <authorList>
            <person name="Worden A.Z."/>
            <person name="Lee J.H."/>
            <person name="Mock T."/>
            <person name="Rouze P."/>
            <person name="Simmons M.P."/>
            <person name="Aerts A.L."/>
            <person name="Allen A.E."/>
            <person name="Cuvelier M.L."/>
            <person name="Derelle E."/>
            <person name="Everett M.V."/>
            <person name="Foulon E."/>
            <person name="Grimwood J."/>
            <person name="Gundlach H."/>
            <person name="Henrissat B."/>
            <person name="Napoli C."/>
            <person name="McDonald S.M."/>
            <person name="Parker M.S."/>
            <person name="Rombauts S."/>
            <person name="Salamov A."/>
            <person name="Von Dassow P."/>
            <person name="Badger J.H."/>
            <person name="Coutinho P.M."/>
            <person name="Demir E."/>
            <person name="Dubchak I."/>
            <person name="Gentemann C."/>
            <person name="Eikrem W."/>
            <person name="Gready J.E."/>
            <person name="John U."/>
            <person name="Lanier W."/>
            <person name="Lindquist E.A."/>
            <person name="Lucas S."/>
            <person name="Mayer K.F."/>
            <person name="Moreau H."/>
            <person name="Not F."/>
            <person name="Otillar R."/>
            <person name="Panaud O."/>
            <person name="Pangilinan J."/>
            <person name="Paulsen I."/>
            <person name="Piegu B."/>
            <person name="Poliakov A."/>
            <person name="Robbens S."/>
            <person name="Schmutz J."/>
            <person name="Toulza E."/>
            <person name="Wyss T."/>
            <person name="Zelensky A."/>
            <person name="Zhou K."/>
            <person name="Armbrust E.V."/>
            <person name="Bhattacharya D."/>
            <person name="Goodenough U.W."/>
            <person name="Van de Peer Y."/>
            <person name="Grigoriev I.V."/>
        </authorList>
    </citation>
    <scope>NUCLEOTIDE SEQUENCE [LARGE SCALE GENOMIC DNA]</scope>
    <source>
        <strain evidence="7 8">CCMP1545</strain>
    </source>
</reference>
<keyword evidence="4 5" id="KW-0472">Membrane</keyword>
<dbReference type="PROSITE" id="PS00194">
    <property type="entry name" value="THIOREDOXIN_1"/>
    <property type="match status" value="1"/>
</dbReference>
<evidence type="ECO:0000256" key="3">
    <source>
        <dbReference type="ARBA" id="ARBA00022989"/>
    </source>
</evidence>
<dbReference type="Gene3D" id="3.40.30.10">
    <property type="entry name" value="Glutaredoxin"/>
    <property type="match status" value="1"/>
</dbReference>
<dbReference type="Pfam" id="PF00085">
    <property type="entry name" value="Thioredoxin"/>
    <property type="match status" value="1"/>
</dbReference>
<evidence type="ECO:0000256" key="5">
    <source>
        <dbReference type="SAM" id="Phobius"/>
    </source>
</evidence>
<dbReference type="PANTHER" id="PTHR10984">
    <property type="entry name" value="ENDOPLASMIC RETICULUM-GOLGI INTERMEDIATE COMPARTMENT PROTEIN"/>
    <property type="match status" value="1"/>
</dbReference>
<dbReference type="Proteomes" id="UP000001876">
    <property type="component" value="Unassembled WGS sequence"/>
</dbReference>
<name>C1MM37_MICPC</name>
<dbReference type="InterPro" id="IPR017937">
    <property type="entry name" value="Thioredoxin_CS"/>
</dbReference>
<evidence type="ECO:0000313" key="7">
    <source>
        <dbReference type="EMBL" id="EEH58514.1"/>
    </source>
</evidence>
<dbReference type="AlphaFoldDB" id="C1MM37"/>
<dbReference type="InterPro" id="IPR039542">
    <property type="entry name" value="Erv_N"/>
</dbReference>
<sequence>MVARRTSSGAGFVVGARPDGVGGVFKRADMYAKLPRELAEGSVLGGVLSVVFLCVFVLLFAAQLRELWGVTTVTDVLVDHSDDDTFQVNLKLELPALSCEWATIHVIDALGTRHFNISGEGIYKHSAGATKYLGVEHGASGGSASQARLRHALLLRFFSPSRAAHPVIDIENQKTLLQAEPEYGESTDIDHYGNARIAYEVTGATFERMVRAHQVLLVNFHAPWCAHCQKTAPIFEHAAELVRDDLRAAGRPRLAAALATVDCTLDGNKDLCRDQHIQAFPTMRVYRAGSLHPTSGTVQGGTLAPSGGAAAAAADAAESDLSTVLDVPKPLQFEVYHGRRDADDIASFVRKVLVEVLATKDDDEGEGALDAAAARRRASETRTVAAAQRALGGQARAIRTSGCIIEGSVRVNRVPGAFYVTAHSKGHNINVDVVNMTHVLRHLSFGKTVPGRPSYVPRHMRRVWSKIPKDMGGRFAVAGAEETFASAEPYTVHEHYLKVVSHAFEPIDGDAVQLYEYTFNSNRFKLAPAAYGDEDDAHVDGPMIKFSYDVSPMRVVLREETKPVLDWTLGMCALMGGVYTCSGLLEAFISNGVSVVKRRVGKMA</sequence>
<dbReference type="OMA" id="IRTSGCI"/>